<dbReference type="PROSITE" id="PS50088">
    <property type="entry name" value="ANK_REPEAT"/>
    <property type="match status" value="1"/>
</dbReference>
<sequence length="640" mass="72235">MAEIIGVVSSAITLAEATAKTCKGIIALKRLWNEVHEVPEYINALLDRLALVHSVLSEMEIELNRDQQLLKSNSAIGLSLQYCKSAKDRLDALVDELKQRVEDKGRFGRNRARVKAVIGKEVVRQLQDEIRDAMQLLGISQQTYAIALARQQPALIVDQIGSLSAGPQTWPSVQNSTLPRKSMQTTSAASMIVPKGSLRLPWTYSIFGSYSSRSTGTFSSADEVYCARIQLPAWLFRSVWDIRAKRASNGWTYTLQQWSVRPHGAEVFGAALDGDLPAIIPLFNDRKASLFDRDPRGWTLLHYAAFQGNLETITYLIRSGLSIHETSTDGSSPLYYLCRNSAQASDVLNIYRLIESTDDLSDAAATFFLPRDSYYDKSTLHRFIWSVPGLFNLVTAESHLVPLETRFTTIIWRYVNPKVLLDILVRENVVDAEIVRRQLHGAAASSLHEFAKVYFQHVPGGPNSADPVGQRMGTVFEDWRKLAQWLFGGMRGRDLVRQGNQPWEATTPLFSGLMDCGWAVPRSRREVRRAERRLETALMFWLEDLQSTGVDLARYGRREQKTFEEGYALRRACWKILACGEEGPRLASIEFGPLPRDWKLGWSHLEGNWCYLEEDVVGVFFEWAGCPPPVMPGSWLDEEV</sequence>
<dbReference type="Gene3D" id="1.25.40.20">
    <property type="entry name" value="Ankyrin repeat-containing domain"/>
    <property type="match status" value="1"/>
</dbReference>
<dbReference type="InterPro" id="IPR031352">
    <property type="entry name" value="SesA"/>
</dbReference>
<dbReference type="InterPro" id="IPR036770">
    <property type="entry name" value="Ankyrin_rpt-contain_sf"/>
</dbReference>
<evidence type="ECO:0000313" key="3">
    <source>
        <dbReference type="EMBL" id="OQD67769.1"/>
    </source>
</evidence>
<accession>A0A1V6NT57</accession>
<dbReference type="InterPro" id="IPR002110">
    <property type="entry name" value="Ankyrin_rpt"/>
</dbReference>
<dbReference type="AlphaFoldDB" id="A0A1V6NT57"/>
<dbReference type="EMBL" id="MDYM01000003">
    <property type="protein sequence ID" value="OQD67769.1"/>
    <property type="molecule type" value="Genomic_DNA"/>
</dbReference>
<dbReference type="SUPFAM" id="SSF48403">
    <property type="entry name" value="Ankyrin repeat"/>
    <property type="match status" value="1"/>
</dbReference>
<dbReference type="Pfam" id="PF12796">
    <property type="entry name" value="Ank_2"/>
    <property type="match status" value="1"/>
</dbReference>
<organism evidence="3 4">
    <name type="scientific">Penicillium polonicum</name>
    <dbReference type="NCBI Taxonomy" id="60169"/>
    <lineage>
        <taxon>Eukaryota</taxon>
        <taxon>Fungi</taxon>
        <taxon>Dikarya</taxon>
        <taxon>Ascomycota</taxon>
        <taxon>Pezizomycotina</taxon>
        <taxon>Eurotiomycetes</taxon>
        <taxon>Eurotiomycetidae</taxon>
        <taxon>Eurotiales</taxon>
        <taxon>Aspergillaceae</taxon>
        <taxon>Penicillium</taxon>
    </lineage>
</organism>
<dbReference type="Pfam" id="PF17107">
    <property type="entry name" value="SesA"/>
    <property type="match status" value="1"/>
</dbReference>
<keyword evidence="4" id="KW-1185">Reference proteome</keyword>
<name>A0A1V6NT57_PENPO</name>
<dbReference type="STRING" id="60169.A0A1V6NT57"/>
<proteinExistence type="predicted"/>
<evidence type="ECO:0000259" key="2">
    <source>
        <dbReference type="Pfam" id="PF17107"/>
    </source>
</evidence>
<dbReference type="PROSITE" id="PS50297">
    <property type="entry name" value="ANK_REP_REGION"/>
    <property type="match status" value="1"/>
</dbReference>
<protein>
    <recommendedName>
        <fullName evidence="2">NACHT-NTPase and P-loop NTPases N-terminal domain-containing protein</fullName>
    </recommendedName>
</protein>
<comment type="caution">
    <text evidence="3">The sequence shown here is derived from an EMBL/GenBank/DDBJ whole genome shotgun (WGS) entry which is preliminary data.</text>
</comment>
<feature type="repeat" description="ANK" evidence="1">
    <location>
        <begin position="296"/>
        <end position="328"/>
    </location>
</feature>
<dbReference type="OrthoDB" id="4283482at2759"/>
<feature type="domain" description="NACHT-NTPase and P-loop NTPases N-terminal" evidence="2">
    <location>
        <begin position="8"/>
        <end position="137"/>
    </location>
</feature>
<gene>
    <name evidence="3" type="ORF">PENPOL_c003G07857</name>
</gene>
<keyword evidence="1" id="KW-0040">ANK repeat</keyword>
<evidence type="ECO:0000313" key="4">
    <source>
        <dbReference type="Proteomes" id="UP000191408"/>
    </source>
</evidence>
<reference evidence="4" key="1">
    <citation type="journal article" date="2017" name="Nat. Microbiol.">
        <title>Global analysis of biosynthetic gene clusters reveals vast potential of secondary metabolite production in Penicillium species.</title>
        <authorList>
            <person name="Nielsen J.C."/>
            <person name="Grijseels S."/>
            <person name="Prigent S."/>
            <person name="Ji B."/>
            <person name="Dainat J."/>
            <person name="Nielsen K.F."/>
            <person name="Frisvad J.C."/>
            <person name="Workman M."/>
            <person name="Nielsen J."/>
        </authorList>
    </citation>
    <scope>NUCLEOTIDE SEQUENCE [LARGE SCALE GENOMIC DNA]</scope>
    <source>
        <strain evidence="4">IBT 4502</strain>
    </source>
</reference>
<evidence type="ECO:0000256" key="1">
    <source>
        <dbReference type="PROSITE-ProRule" id="PRU00023"/>
    </source>
</evidence>
<dbReference type="SMART" id="SM00248">
    <property type="entry name" value="ANK"/>
    <property type="match status" value="2"/>
</dbReference>
<dbReference type="Proteomes" id="UP000191408">
    <property type="component" value="Unassembled WGS sequence"/>
</dbReference>